<dbReference type="InterPro" id="IPR025829">
    <property type="entry name" value="Zn_knuckle_CX2CX3GHX4C"/>
</dbReference>
<dbReference type="SUPFAM" id="SSF57756">
    <property type="entry name" value="Retrovirus zinc finger-like domains"/>
    <property type="match status" value="1"/>
</dbReference>
<dbReference type="InterPro" id="IPR014891">
    <property type="entry name" value="DWNN_domain"/>
</dbReference>
<evidence type="ECO:0000313" key="12">
    <source>
        <dbReference type="EMBL" id="KAG7530542.1"/>
    </source>
</evidence>
<dbReference type="SMART" id="SM00343">
    <property type="entry name" value="ZnF_C2HC"/>
    <property type="match status" value="1"/>
</dbReference>
<evidence type="ECO:0000256" key="1">
    <source>
        <dbReference type="ARBA" id="ARBA00004123"/>
    </source>
</evidence>
<dbReference type="PANTHER" id="PTHR15439">
    <property type="entry name" value="RETINOBLASTOMA-BINDING PROTEIN 6"/>
    <property type="match status" value="1"/>
</dbReference>
<dbReference type="PROSITE" id="PS50158">
    <property type="entry name" value="ZF_CCHC"/>
    <property type="match status" value="1"/>
</dbReference>
<dbReference type="InterPro" id="IPR033489">
    <property type="entry name" value="RBBP6"/>
</dbReference>
<dbReference type="Pfam" id="PF08783">
    <property type="entry name" value="DWNN"/>
    <property type="match status" value="1"/>
</dbReference>
<dbReference type="GO" id="GO:0006511">
    <property type="term" value="P:ubiquitin-dependent protein catabolic process"/>
    <property type="evidence" value="ECO:0007669"/>
    <property type="project" value="TreeGrafter"/>
</dbReference>
<dbReference type="PROSITE" id="PS51282">
    <property type="entry name" value="DWNN"/>
    <property type="match status" value="1"/>
</dbReference>
<evidence type="ECO:0000256" key="6">
    <source>
        <dbReference type="ARBA" id="ARBA00023242"/>
    </source>
</evidence>
<evidence type="ECO:0000259" key="9">
    <source>
        <dbReference type="PROSITE" id="PS50089"/>
    </source>
</evidence>
<feature type="compositionally biased region" description="Low complexity" evidence="8">
    <location>
        <begin position="207"/>
        <end position="217"/>
    </location>
</feature>
<evidence type="ECO:0000256" key="2">
    <source>
        <dbReference type="ARBA" id="ARBA00022664"/>
    </source>
</evidence>
<dbReference type="AlphaFoldDB" id="A0A8K0JIE8"/>
<dbReference type="InterPro" id="IPR013083">
    <property type="entry name" value="Znf_RING/FYVE/PHD"/>
</dbReference>
<dbReference type="GO" id="GO:0016567">
    <property type="term" value="P:protein ubiquitination"/>
    <property type="evidence" value="ECO:0007669"/>
    <property type="project" value="InterPro"/>
</dbReference>
<keyword evidence="6" id="KW-0539">Nucleus</keyword>
<proteinExistence type="predicted"/>
<dbReference type="OrthoDB" id="106784at2759"/>
<feature type="compositionally biased region" description="Low complexity" evidence="8">
    <location>
        <begin position="505"/>
        <end position="520"/>
    </location>
</feature>
<evidence type="ECO:0000259" key="10">
    <source>
        <dbReference type="PROSITE" id="PS50158"/>
    </source>
</evidence>
<dbReference type="GO" id="GO:0061630">
    <property type="term" value="F:ubiquitin protein ligase activity"/>
    <property type="evidence" value="ECO:0007669"/>
    <property type="project" value="InterPro"/>
</dbReference>
<evidence type="ECO:0008006" key="14">
    <source>
        <dbReference type="Google" id="ProtNLM"/>
    </source>
</evidence>
<dbReference type="Proteomes" id="UP000812966">
    <property type="component" value="Unassembled WGS sequence"/>
</dbReference>
<protein>
    <recommendedName>
        <fullName evidence="14">DWNN-domain-containing protein</fullName>
    </recommendedName>
</protein>
<dbReference type="CDD" id="cd16620">
    <property type="entry name" value="vRING-HC-C4C4_RBBP6"/>
    <property type="match status" value="1"/>
</dbReference>
<feature type="domain" description="CCHC-type" evidence="10">
    <location>
        <begin position="244"/>
        <end position="258"/>
    </location>
</feature>
<accession>A0A8K0JIE8</accession>
<evidence type="ECO:0000256" key="4">
    <source>
        <dbReference type="ARBA" id="ARBA00022771"/>
    </source>
</evidence>
<dbReference type="InterPro" id="IPR001841">
    <property type="entry name" value="Znf_RING"/>
</dbReference>
<keyword evidence="13" id="KW-1185">Reference proteome</keyword>
<organism evidence="12 13">
    <name type="scientific">Filobasidium floriforme</name>
    <dbReference type="NCBI Taxonomy" id="5210"/>
    <lineage>
        <taxon>Eukaryota</taxon>
        <taxon>Fungi</taxon>
        <taxon>Dikarya</taxon>
        <taxon>Basidiomycota</taxon>
        <taxon>Agaricomycotina</taxon>
        <taxon>Tremellomycetes</taxon>
        <taxon>Filobasidiales</taxon>
        <taxon>Filobasidiaceae</taxon>
        <taxon>Filobasidium</taxon>
    </lineage>
</organism>
<evidence type="ECO:0000256" key="8">
    <source>
        <dbReference type="SAM" id="MobiDB-lite"/>
    </source>
</evidence>
<dbReference type="PROSITE" id="PS50089">
    <property type="entry name" value="ZF_RING_2"/>
    <property type="match status" value="1"/>
</dbReference>
<comment type="subcellular location">
    <subcellularLocation>
        <location evidence="1">Nucleus</location>
    </subcellularLocation>
</comment>
<dbReference type="SUPFAM" id="SSF57850">
    <property type="entry name" value="RING/U-box"/>
    <property type="match status" value="1"/>
</dbReference>
<reference evidence="12" key="1">
    <citation type="submission" date="2020-04" db="EMBL/GenBank/DDBJ databases">
        <title>Analysis of mating type loci in Filobasidium floriforme.</title>
        <authorList>
            <person name="Nowrousian M."/>
        </authorList>
    </citation>
    <scope>NUCLEOTIDE SEQUENCE</scope>
    <source>
        <strain evidence="12">CBS 6242</strain>
    </source>
</reference>
<gene>
    <name evidence="12" type="ORF">FFLO_04968</name>
</gene>
<evidence type="ECO:0000256" key="5">
    <source>
        <dbReference type="ARBA" id="ARBA00022833"/>
    </source>
</evidence>
<dbReference type="GO" id="GO:0003676">
    <property type="term" value="F:nucleic acid binding"/>
    <property type="evidence" value="ECO:0007669"/>
    <property type="project" value="InterPro"/>
</dbReference>
<dbReference type="FunFam" id="4.10.60.10:FF:000005">
    <property type="entry name" value="E3 ubiquitin-protein ligase RBBP6"/>
    <property type="match status" value="1"/>
</dbReference>
<feature type="domain" description="RING-type" evidence="9">
    <location>
        <begin position="358"/>
        <end position="398"/>
    </location>
</feature>
<sequence length="672" mass="73152">MSTIFFKFPHQSTESRLTFDGTHISVFDVKKEVMLQTKLGSGRDFDLSVTDASSKEVLTDDHHQIPRSTSVIIRRIAPNPKLKNGGTAARYIAGTSASVGGRDDLVDRRVEASSREELMNKRGLGGLSRGGGMMGKGNMTARFDKKEEEDGSAAPAPPATEEEARLAAFFNETSNEWEQTHEALSHQTRVHGSARGSFRPRGGGPGHAAPPANWSGQGPPPGMSSSNWHYLQNPDKEPPPGYICFRCGQKGHWIQACPTNENPEFEGKPRFKRTTGIPKSFLKTVEKPADGADSDDPNLGGASVMITGDGSFVTVQPDRQTWRKTTKPKPLTAGELLNLTSDGSSGGGGLALPPHLTCPVCTRLLHTPSRTPCCKSLYCEECIHNHLLDNDFVCPSCESKISSLKGVKVDEEVKKQVDEFVDVEVERRKQERKAAGDDGEGEGSEDEVKAEVKGEEADENKSAKAKSEEPGVKPGTPNPEIKDEVKLEEKPAEGATGTQDQSAQMAGFNNNNNGMNNNGNNMDPAMMMNMMNMMGMMGGMNPMMALQAQAAQIMMNLQNPQLLHPVRLQLQVQLNMIQQQMSQMSMMGMGMGMGMPMNGMNMNMNGMMGSPMGQLNQGQQGFNQQQQQQRQQMPHMQQQQIQQQQIQQTGGPAGVKRKSEGQGGPAAKQARQ</sequence>
<evidence type="ECO:0000256" key="3">
    <source>
        <dbReference type="ARBA" id="ARBA00022723"/>
    </source>
</evidence>
<feature type="region of interest" description="Disordered" evidence="8">
    <location>
        <begin position="429"/>
        <end position="520"/>
    </location>
</feature>
<feature type="compositionally biased region" description="Low complexity" evidence="8">
    <location>
        <begin position="608"/>
        <end position="648"/>
    </location>
</feature>
<dbReference type="InterPro" id="IPR001878">
    <property type="entry name" value="Znf_CCHC"/>
</dbReference>
<feature type="region of interest" description="Disordered" evidence="8">
    <location>
        <begin position="185"/>
        <end position="234"/>
    </location>
</feature>
<keyword evidence="3" id="KW-0479">Metal-binding</keyword>
<dbReference type="SMART" id="SM01180">
    <property type="entry name" value="DWNN"/>
    <property type="match status" value="1"/>
</dbReference>
<feature type="compositionally biased region" description="Basic and acidic residues" evidence="8">
    <location>
        <begin position="480"/>
        <end position="492"/>
    </location>
</feature>
<dbReference type="InterPro" id="IPR036875">
    <property type="entry name" value="Znf_CCHC_sf"/>
</dbReference>
<name>A0A8K0JIE8_9TREE</name>
<dbReference type="GO" id="GO:0006397">
    <property type="term" value="P:mRNA processing"/>
    <property type="evidence" value="ECO:0007669"/>
    <property type="project" value="UniProtKB-KW"/>
</dbReference>
<evidence type="ECO:0000313" key="13">
    <source>
        <dbReference type="Proteomes" id="UP000812966"/>
    </source>
</evidence>
<dbReference type="Gene3D" id="3.30.40.10">
    <property type="entry name" value="Zinc/RING finger domain, C3HC4 (zinc finger)"/>
    <property type="match status" value="1"/>
</dbReference>
<dbReference type="Gene3D" id="3.10.20.90">
    <property type="entry name" value="Phosphatidylinositol 3-kinase Catalytic Subunit, Chain A, domain 1"/>
    <property type="match status" value="1"/>
</dbReference>
<feature type="domain" description="DWNN" evidence="11">
    <location>
        <begin position="4"/>
        <end position="77"/>
    </location>
</feature>
<keyword evidence="5" id="KW-0862">Zinc</keyword>
<dbReference type="EMBL" id="JABELV010000115">
    <property type="protein sequence ID" value="KAG7530542.1"/>
    <property type="molecule type" value="Genomic_DNA"/>
</dbReference>
<dbReference type="GO" id="GO:0005634">
    <property type="term" value="C:nucleus"/>
    <property type="evidence" value="ECO:0007669"/>
    <property type="project" value="UniProtKB-SubCell"/>
</dbReference>
<keyword evidence="2" id="KW-0507">mRNA processing</keyword>
<evidence type="ECO:0000256" key="7">
    <source>
        <dbReference type="PROSITE-ProRule" id="PRU00047"/>
    </source>
</evidence>
<evidence type="ECO:0000259" key="11">
    <source>
        <dbReference type="PROSITE" id="PS51282"/>
    </source>
</evidence>
<dbReference type="GO" id="GO:0008270">
    <property type="term" value="F:zinc ion binding"/>
    <property type="evidence" value="ECO:0007669"/>
    <property type="project" value="UniProtKB-KW"/>
</dbReference>
<dbReference type="Gene3D" id="4.10.60.10">
    <property type="entry name" value="Zinc finger, CCHC-type"/>
    <property type="match status" value="1"/>
</dbReference>
<comment type="caution">
    <text evidence="12">The sequence shown here is derived from an EMBL/GenBank/DDBJ whole genome shotgun (WGS) entry which is preliminary data.</text>
</comment>
<feature type="region of interest" description="Disordered" evidence="8">
    <location>
        <begin position="608"/>
        <end position="672"/>
    </location>
</feature>
<keyword evidence="4 7" id="KW-0863">Zinc-finger</keyword>
<feature type="compositionally biased region" description="Basic and acidic residues" evidence="8">
    <location>
        <begin position="446"/>
        <end position="471"/>
    </location>
</feature>
<dbReference type="PANTHER" id="PTHR15439:SF0">
    <property type="entry name" value="CELL DIVISION CYCLE AND APOPTOSIS REGULATOR PROTEIN 1-RELATED"/>
    <property type="match status" value="1"/>
</dbReference>
<dbReference type="Pfam" id="PF13696">
    <property type="entry name" value="zf-CCHC_2"/>
    <property type="match status" value="1"/>
</dbReference>